<organism evidence="1 2">
    <name type="scientific">Spodoptera exigua</name>
    <name type="common">Beet armyworm</name>
    <name type="synonym">Noctua fulgens</name>
    <dbReference type="NCBI Taxonomy" id="7107"/>
    <lineage>
        <taxon>Eukaryota</taxon>
        <taxon>Metazoa</taxon>
        <taxon>Ecdysozoa</taxon>
        <taxon>Arthropoda</taxon>
        <taxon>Hexapoda</taxon>
        <taxon>Insecta</taxon>
        <taxon>Pterygota</taxon>
        <taxon>Neoptera</taxon>
        <taxon>Endopterygota</taxon>
        <taxon>Lepidoptera</taxon>
        <taxon>Glossata</taxon>
        <taxon>Ditrysia</taxon>
        <taxon>Noctuoidea</taxon>
        <taxon>Noctuidae</taxon>
        <taxon>Amphipyrinae</taxon>
        <taxon>Spodoptera</taxon>
    </lineage>
</organism>
<gene>
    <name evidence="1" type="ORF">HW555_013826</name>
</gene>
<dbReference type="Proteomes" id="UP000648187">
    <property type="component" value="Unassembled WGS sequence"/>
</dbReference>
<evidence type="ECO:0000313" key="1">
    <source>
        <dbReference type="EMBL" id="KAF9405430.1"/>
    </source>
</evidence>
<proteinExistence type="predicted"/>
<comment type="caution">
    <text evidence="1">The sequence shown here is derived from an EMBL/GenBank/DDBJ whole genome shotgun (WGS) entry which is preliminary data.</text>
</comment>
<sequence length="134" mass="15781">MIVSTYDSELQSALRCIQDNTLSPLAPSLAGEGLDYEHEIDYDQQKYSETAATLATLQERHEERRVWISITSELRDTYTDEDGNMQFKGYLLDEKWCYWKNKFCETYVDKGWSPIRQGTLHEYALKKERLLLEL</sequence>
<dbReference type="AlphaFoldDB" id="A0A835G2P0"/>
<reference evidence="1" key="1">
    <citation type="submission" date="2020-08" db="EMBL/GenBank/DDBJ databases">
        <title>Spodoptera exigua strain:BAW_Kor-Di-RS1 Genome sequencing and assembly.</title>
        <authorList>
            <person name="Kim J."/>
            <person name="Nam H.Y."/>
            <person name="Kwon M."/>
            <person name="Choi J.H."/>
            <person name="Cho S.R."/>
            <person name="Kim G.-H."/>
        </authorList>
    </citation>
    <scope>NUCLEOTIDE SEQUENCE</scope>
    <source>
        <strain evidence="1">BAW_Kor-Di-RS1</strain>
        <tissue evidence="1">Whole-body</tissue>
    </source>
</reference>
<keyword evidence="2" id="KW-1185">Reference proteome</keyword>
<protein>
    <submittedName>
        <fullName evidence="1">Uncharacterized protein</fullName>
    </submittedName>
</protein>
<evidence type="ECO:0000313" key="2">
    <source>
        <dbReference type="Proteomes" id="UP000648187"/>
    </source>
</evidence>
<name>A0A835G2P0_SPOEX</name>
<dbReference type="EMBL" id="JACKWZ010000742">
    <property type="protein sequence ID" value="KAF9405430.1"/>
    <property type="molecule type" value="Genomic_DNA"/>
</dbReference>
<accession>A0A835G2P0</accession>